<evidence type="ECO:0000313" key="2">
    <source>
        <dbReference type="EMBL" id="JAP90045.1"/>
    </source>
</evidence>
<feature type="non-terminal residue" evidence="2">
    <location>
        <position position="1"/>
    </location>
</feature>
<feature type="coiled-coil region" evidence="1">
    <location>
        <begin position="100"/>
        <end position="145"/>
    </location>
</feature>
<protein>
    <submittedName>
        <fullName evidence="2">Uncharacterized protein</fullName>
    </submittedName>
</protein>
<name>A0A146K2A0_9EUKA</name>
<reference evidence="2" key="1">
    <citation type="submission" date="2015-07" db="EMBL/GenBank/DDBJ databases">
        <title>Adaptation to a free-living lifestyle via gene acquisitions in the diplomonad Trepomonas sp. PC1.</title>
        <authorList>
            <person name="Xu F."/>
            <person name="Jerlstrom-Hultqvist J."/>
            <person name="Kolisko M."/>
            <person name="Simpson A.G.B."/>
            <person name="Roger A.J."/>
            <person name="Svard S.G."/>
            <person name="Andersson J.O."/>
        </authorList>
    </citation>
    <scope>NUCLEOTIDE SEQUENCE</scope>
    <source>
        <strain evidence="2">PC1</strain>
    </source>
</reference>
<gene>
    <name evidence="2" type="ORF">TPC1_30460</name>
</gene>
<dbReference type="EMBL" id="GDID01006561">
    <property type="protein sequence ID" value="JAP90045.1"/>
    <property type="molecule type" value="Transcribed_RNA"/>
</dbReference>
<keyword evidence="1" id="KW-0175">Coiled coil</keyword>
<feature type="coiled-coil region" evidence="1">
    <location>
        <begin position="526"/>
        <end position="553"/>
    </location>
</feature>
<dbReference type="AlphaFoldDB" id="A0A146K2A0"/>
<sequence length="606" mass="70960">KLFPELNNQSCQANLINEFTGISKYADFIVFVNGILTEILSGQVSQKFGCKDPEFQSGIVMLSKLQQLQLTYQKNVQEAQINNQKITSMSISLQTAAKIIVNADINLQEQEDRIQWLEKQIASITEDSQILQKQAQNELNQLRIENQHLFVAKLLLKKVIQRLPQFIDATINLDEFQTLNSDLQTQFYALQSVLEDQNLFSQQIQNINEKALMLISNLQKENYHQKQKIDGLTQNLNLLNPQNEMLHKNLQNVQTEALTKLQQLQTEKMQLEVEVQTNFHENQKLQEEKNQLTQQNNSLQDDLQIQKQFCAKMQNENASLINQIQQVQTEKTQIQISFNKEHQEKLLLTQKVDDLSQKLNYNQKQLKSQVLSEEEAKMSVFSKKTQLNVQGQRIIQLESTIDEQQQELQQLNAKNNELNKENEDLRLQIDKMQREQQNLKQIILNKENDIKQLQTQILNLEEAKNTQIHEMSQKITTQQLQSQNQIQEITEQFEFKLSLETQSRNEIESELKTKIAQMTEIHNFKLNSVQTQLLNLQKEYKEQQEELYKAKEQLTVSQINIQTLKQKLRMQVEPQQQIQPEILVQNTAEKNEIANWKSEKPLMVDE</sequence>
<feature type="non-terminal residue" evidence="2">
    <location>
        <position position="606"/>
    </location>
</feature>
<evidence type="ECO:0000256" key="1">
    <source>
        <dbReference type="SAM" id="Coils"/>
    </source>
</evidence>
<proteinExistence type="predicted"/>
<accession>A0A146K2A0</accession>
<organism evidence="2">
    <name type="scientific">Trepomonas sp. PC1</name>
    <dbReference type="NCBI Taxonomy" id="1076344"/>
    <lineage>
        <taxon>Eukaryota</taxon>
        <taxon>Metamonada</taxon>
        <taxon>Diplomonadida</taxon>
        <taxon>Hexamitidae</taxon>
        <taxon>Hexamitinae</taxon>
        <taxon>Trepomonas</taxon>
    </lineage>
</organism>
<feature type="coiled-coil region" evidence="1">
    <location>
        <begin position="215"/>
        <end position="330"/>
    </location>
</feature>
<feature type="coiled-coil region" evidence="1">
    <location>
        <begin position="387"/>
        <end position="470"/>
    </location>
</feature>